<evidence type="ECO:0000313" key="4">
    <source>
        <dbReference type="EMBL" id="GAA1680666.1"/>
    </source>
</evidence>
<evidence type="ECO:0000313" key="5">
    <source>
        <dbReference type="Proteomes" id="UP001500618"/>
    </source>
</evidence>
<keyword evidence="1 2" id="KW-0732">Signal</keyword>
<dbReference type="PROSITE" id="PS51257">
    <property type="entry name" value="PROKAR_LIPOPROTEIN"/>
    <property type="match status" value="1"/>
</dbReference>
<dbReference type="Proteomes" id="UP001500618">
    <property type="component" value="Unassembled WGS sequence"/>
</dbReference>
<evidence type="ECO:0000259" key="3">
    <source>
        <dbReference type="SMART" id="SM00062"/>
    </source>
</evidence>
<dbReference type="Pfam" id="PF00497">
    <property type="entry name" value="SBP_bac_3"/>
    <property type="match status" value="1"/>
</dbReference>
<feature type="signal peptide" evidence="2">
    <location>
        <begin position="1"/>
        <end position="20"/>
    </location>
</feature>
<dbReference type="PANTHER" id="PTHR35936:SF17">
    <property type="entry name" value="ARGININE-BINDING EXTRACELLULAR PROTEIN ARTP"/>
    <property type="match status" value="1"/>
</dbReference>
<feature type="domain" description="Solute-binding protein family 3/N-terminal" evidence="3">
    <location>
        <begin position="45"/>
        <end position="268"/>
    </location>
</feature>
<gene>
    <name evidence="4" type="ORF">GCM10009765_32330</name>
</gene>
<accession>A0ABP4T192</accession>
<dbReference type="PANTHER" id="PTHR35936">
    <property type="entry name" value="MEMBRANE-BOUND LYTIC MUREIN TRANSGLYCOSYLASE F"/>
    <property type="match status" value="1"/>
</dbReference>
<organism evidence="4 5">
    <name type="scientific">Fodinicola feengrottensis</name>
    <dbReference type="NCBI Taxonomy" id="435914"/>
    <lineage>
        <taxon>Bacteria</taxon>
        <taxon>Bacillati</taxon>
        <taxon>Actinomycetota</taxon>
        <taxon>Actinomycetes</taxon>
        <taxon>Mycobacteriales</taxon>
        <taxon>Fodinicola</taxon>
    </lineage>
</organism>
<keyword evidence="5" id="KW-1185">Reference proteome</keyword>
<proteinExistence type="predicted"/>
<comment type="caution">
    <text evidence="4">The sequence shown here is derived from an EMBL/GenBank/DDBJ whole genome shotgun (WGS) entry which is preliminary data.</text>
</comment>
<sequence>MRTPKALKGAGALLAMVALAAGASACVKSNAGSTADGLKLAAAGKLTVCTHLPFKPFQVRDTKGAIVGFDVDYMDLVAKKLGLTQTIVDTPFEGIKSGQDLKIGKCDVAAAGMTITKTRQQVMDFSVPYFDNTQSLLVKAGQPYKTLADFKGKKIGGEVGNTGLKFAQNNAAKYGFTVVEYQDTTTLQQALATNQIQGAMDDLPIWTVLVAEDKRFTIATKFATNEQYGYSVAKGANPKLLATVNEVITSSLKDGSYAKLYTKWMQLPAPSPLVTQGMTPPQD</sequence>
<dbReference type="SMART" id="SM00062">
    <property type="entry name" value="PBPb"/>
    <property type="match status" value="1"/>
</dbReference>
<reference evidence="5" key="1">
    <citation type="journal article" date="2019" name="Int. J. Syst. Evol. Microbiol.">
        <title>The Global Catalogue of Microorganisms (GCM) 10K type strain sequencing project: providing services to taxonomists for standard genome sequencing and annotation.</title>
        <authorList>
            <consortium name="The Broad Institute Genomics Platform"/>
            <consortium name="The Broad Institute Genome Sequencing Center for Infectious Disease"/>
            <person name="Wu L."/>
            <person name="Ma J."/>
        </authorList>
    </citation>
    <scope>NUCLEOTIDE SEQUENCE [LARGE SCALE GENOMIC DNA]</scope>
    <source>
        <strain evidence="5">JCM 14718</strain>
    </source>
</reference>
<dbReference type="EMBL" id="BAAANY010000009">
    <property type="protein sequence ID" value="GAA1680666.1"/>
    <property type="molecule type" value="Genomic_DNA"/>
</dbReference>
<feature type="chain" id="PRO_5046727360" description="Solute-binding protein family 3/N-terminal domain-containing protein" evidence="2">
    <location>
        <begin position="21"/>
        <end position="283"/>
    </location>
</feature>
<name>A0ABP4T192_9ACTN</name>
<dbReference type="InterPro" id="IPR001638">
    <property type="entry name" value="Solute-binding_3/MltF_N"/>
</dbReference>
<dbReference type="CDD" id="cd13530">
    <property type="entry name" value="PBP2_peptides_like"/>
    <property type="match status" value="1"/>
</dbReference>
<dbReference type="SUPFAM" id="SSF53850">
    <property type="entry name" value="Periplasmic binding protein-like II"/>
    <property type="match status" value="1"/>
</dbReference>
<evidence type="ECO:0000256" key="1">
    <source>
        <dbReference type="ARBA" id="ARBA00022729"/>
    </source>
</evidence>
<evidence type="ECO:0000256" key="2">
    <source>
        <dbReference type="SAM" id="SignalP"/>
    </source>
</evidence>
<dbReference type="Gene3D" id="3.40.190.10">
    <property type="entry name" value="Periplasmic binding protein-like II"/>
    <property type="match status" value="2"/>
</dbReference>
<protein>
    <recommendedName>
        <fullName evidence="3">Solute-binding protein family 3/N-terminal domain-containing protein</fullName>
    </recommendedName>
</protein>
<dbReference type="RefSeq" id="WP_279582396.1">
    <property type="nucleotide sequence ID" value="NZ_BAAANY010000009.1"/>
</dbReference>